<evidence type="ECO:0000313" key="7">
    <source>
        <dbReference type="Proteomes" id="UP000238634"/>
    </source>
</evidence>
<dbReference type="InterPro" id="IPR045851">
    <property type="entry name" value="AMP-bd_C_sf"/>
</dbReference>
<dbReference type="FunFam" id="3.40.50.980:FF:000001">
    <property type="entry name" value="Non-ribosomal peptide synthetase"/>
    <property type="match status" value="1"/>
</dbReference>
<dbReference type="InterPro" id="IPR000873">
    <property type="entry name" value="AMP-dep_synth/lig_dom"/>
</dbReference>
<dbReference type="Proteomes" id="UP000238634">
    <property type="component" value="Unassembled WGS sequence"/>
</dbReference>
<reference evidence="6 7" key="1">
    <citation type="submission" date="2018-02" db="EMBL/GenBank/DDBJ databases">
        <authorList>
            <person name="Cohen D.B."/>
            <person name="Kent A.D."/>
        </authorList>
    </citation>
    <scope>NUCLEOTIDE SEQUENCE [LARGE SCALE GENOMIC DNA]</scope>
    <source>
        <strain evidence="6 7">ULC007</strain>
    </source>
</reference>
<evidence type="ECO:0000256" key="4">
    <source>
        <dbReference type="ARBA" id="ARBA00022553"/>
    </source>
</evidence>
<dbReference type="SUPFAM" id="SSF56801">
    <property type="entry name" value="Acetyl-CoA synthetase-like"/>
    <property type="match status" value="1"/>
</dbReference>
<dbReference type="SUPFAM" id="SSF52777">
    <property type="entry name" value="CoA-dependent acyltransferases"/>
    <property type="match status" value="2"/>
</dbReference>
<reference evidence="6 7" key="2">
    <citation type="submission" date="2018-03" db="EMBL/GenBank/DDBJ databases">
        <title>The ancient ancestry and fast evolution of plastids.</title>
        <authorList>
            <person name="Moore K.R."/>
            <person name="Magnabosco C."/>
            <person name="Momper L."/>
            <person name="Gold D.A."/>
            <person name="Bosak T."/>
            <person name="Fournier G.P."/>
        </authorList>
    </citation>
    <scope>NUCLEOTIDE SEQUENCE [LARGE SCALE GENOMIC DNA]</scope>
    <source>
        <strain evidence="6 7">ULC007</strain>
    </source>
</reference>
<dbReference type="GO" id="GO:0031177">
    <property type="term" value="F:phosphopantetheine binding"/>
    <property type="evidence" value="ECO:0007669"/>
    <property type="project" value="InterPro"/>
</dbReference>
<dbReference type="PROSITE" id="PS50075">
    <property type="entry name" value="CARRIER"/>
    <property type="match status" value="1"/>
</dbReference>
<dbReference type="Pfam" id="PF13193">
    <property type="entry name" value="AMP-binding_C"/>
    <property type="match status" value="1"/>
</dbReference>
<dbReference type="Gene3D" id="3.30.300.30">
    <property type="match status" value="1"/>
</dbReference>
<dbReference type="PROSITE" id="PS00012">
    <property type="entry name" value="PHOSPHOPANTETHEINE"/>
    <property type="match status" value="1"/>
</dbReference>
<name>A0A2T1DB06_9CYAN</name>
<dbReference type="NCBIfam" id="TIGR01733">
    <property type="entry name" value="AA-adenyl-dom"/>
    <property type="match status" value="1"/>
</dbReference>
<dbReference type="PANTHER" id="PTHR45527">
    <property type="entry name" value="NONRIBOSOMAL PEPTIDE SYNTHETASE"/>
    <property type="match status" value="1"/>
</dbReference>
<dbReference type="InterPro" id="IPR023213">
    <property type="entry name" value="CAT-like_dom_sf"/>
</dbReference>
<dbReference type="EMBL" id="PVWG01000025">
    <property type="protein sequence ID" value="PSB17678.1"/>
    <property type="molecule type" value="Genomic_DNA"/>
</dbReference>
<dbReference type="Pfam" id="PF00668">
    <property type="entry name" value="Condensation"/>
    <property type="match status" value="1"/>
</dbReference>
<evidence type="ECO:0000259" key="5">
    <source>
        <dbReference type="PROSITE" id="PS50075"/>
    </source>
</evidence>
<dbReference type="Gene3D" id="3.30.559.10">
    <property type="entry name" value="Chloramphenicol acetyltransferase-like domain"/>
    <property type="match status" value="1"/>
</dbReference>
<dbReference type="InterPro" id="IPR025110">
    <property type="entry name" value="AMP-bd_C"/>
</dbReference>
<evidence type="ECO:0000256" key="2">
    <source>
        <dbReference type="ARBA" id="ARBA00006432"/>
    </source>
</evidence>
<keyword evidence="3" id="KW-0596">Phosphopantetheine</keyword>
<organism evidence="6 7">
    <name type="scientific">Phormidesmis priestleyi ULC007</name>
    <dbReference type="NCBI Taxonomy" id="1920490"/>
    <lineage>
        <taxon>Bacteria</taxon>
        <taxon>Bacillati</taxon>
        <taxon>Cyanobacteriota</taxon>
        <taxon>Cyanophyceae</taxon>
        <taxon>Leptolyngbyales</taxon>
        <taxon>Leptolyngbyaceae</taxon>
        <taxon>Phormidesmis</taxon>
    </lineage>
</organism>
<dbReference type="CDD" id="cd19543">
    <property type="entry name" value="DCL_NRPS"/>
    <property type="match status" value="1"/>
</dbReference>
<dbReference type="InterPro" id="IPR020806">
    <property type="entry name" value="PKS_PP-bd"/>
</dbReference>
<dbReference type="GO" id="GO:0003824">
    <property type="term" value="F:catalytic activity"/>
    <property type="evidence" value="ECO:0007669"/>
    <property type="project" value="InterPro"/>
</dbReference>
<dbReference type="GO" id="GO:0008610">
    <property type="term" value="P:lipid biosynthetic process"/>
    <property type="evidence" value="ECO:0007669"/>
    <property type="project" value="UniProtKB-ARBA"/>
</dbReference>
<dbReference type="Pfam" id="PF00550">
    <property type="entry name" value="PP-binding"/>
    <property type="match status" value="1"/>
</dbReference>
<evidence type="ECO:0000256" key="3">
    <source>
        <dbReference type="ARBA" id="ARBA00022450"/>
    </source>
</evidence>
<dbReference type="FunFam" id="3.30.300.30:FF:000010">
    <property type="entry name" value="Enterobactin synthetase component F"/>
    <property type="match status" value="1"/>
</dbReference>
<gene>
    <name evidence="6" type="ORF">C7B65_17935</name>
</gene>
<dbReference type="InterPro" id="IPR001242">
    <property type="entry name" value="Condensation_dom"/>
</dbReference>
<dbReference type="FunFam" id="1.10.1200.10:FF:000005">
    <property type="entry name" value="Nonribosomal peptide synthetase 1"/>
    <property type="match status" value="1"/>
</dbReference>
<dbReference type="AlphaFoldDB" id="A0A2T1DB06"/>
<dbReference type="Gene3D" id="3.30.559.30">
    <property type="entry name" value="Nonribosomal peptide synthetase, condensation domain"/>
    <property type="match status" value="1"/>
</dbReference>
<dbReference type="GO" id="GO:0043041">
    <property type="term" value="P:amino acid activation for nonribosomal peptide biosynthetic process"/>
    <property type="evidence" value="ECO:0007669"/>
    <property type="project" value="TreeGrafter"/>
</dbReference>
<dbReference type="FunFam" id="2.30.38.10:FF:000001">
    <property type="entry name" value="Non-ribosomal peptide synthetase PvdI"/>
    <property type="match status" value="1"/>
</dbReference>
<dbReference type="InterPro" id="IPR009081">
    <property type="entry name" value="PP-bd_ACP"/>
</dbReference>
<dbReference type="CDD" id="cd05930">
    <property type="entry name" value="A_NRPS"/>
    <property type="match status" value="1"/>
</dbReference>
<accession>A0A2T1DB06</accession>
<dbReference type="InterPro" id="IPR036736">
    <property type="entry name" value="ACP-like_sf"/>
</dbReference>
<dbReference type="GO" id="GO:0044550">
    <property type="term" value="P:secondary metabolite biosynthetic process"/>
    <property type="evidence" value="ECO:0007669"/>
    <property type="project" value="UniProtKB-ARBA"/>
</dbReference>
<dbReference type="SMART" id="SM00823">
    <property type="entry name" value="PKS_PP"/>
    <property type="match status" value="1"/>
</dbReference>
<dbReference type="PANTHER" id="PTHR45527:SF1">
    <property type="entry name" value="FATTY ACID SYNTHASE"/>
    <property type="match status" value="1"/>
</dbReference>
<dbReference type="SUPFAM" id="SSF47336">
    <property type="entry name" value="ACP-like"/>
    <property type="match status" value="1"/>
</dbReference>
<dbReference type="Gene3D" id="3.40.50.980">
    <property type="match status" value="2"/>
</dbReference>
<comment type="similarity">
    <text evidence="2">Belongs to the ATP-dependent AMP-binding enzyme family.</text>
</comment>
<comment type="cofactor">
    <cofactor evidence="1">
        <name>pantetheine 4'-phosphate</name>
        <dbReference type="ChEBI" id="CHEBI:47942"/>
    </cofactor>
</comment>
<dbReference type="Gene3D" id="3.40.50.1820">
    <property type="entry name" value="alpha/beta hydrolase"/>
    <property type="match status" value="1"/>
</dbReference>
<protein>
    <submittedName>
        <fullName evidence="6">Non-ribosomal peptide synthetase</fullName>
    </submittedName>
</protein>
<proteinExistence type="inferred from homology"/>
<dbReference type="PROSITE" id="PS00455">
    <property type="entry name" value="AMP_BINDING"/>
    <property type="match status" value="1"/>
</dbReference>
<keyword evidence="4" id="KW-0597">Phosphoprotein</keyword>
<sequence length="1080" mass="120989">MKNVEDIYTLSPMQQGILFHSLYAPASGVYFQQQCCTLHGNLNILAFKQAWQQVIVRHPILRTAFVWDGLDEPHQVVCKSVNLPWFESDWQSLTPPEQQQQLEALLQSDRTKGFELNQAPLMRCTLIQIAPETFHFVWSHHHLLLDGWCYPIVFKEILSLYDSFCKGSDLYLETPRPYRDYIAWLQQQDLSQAQVFWHQTLKGLTAPTPLVVDKAGGKGTTQQPTIHDQQHLRLSATETAAIQSFAQQHHLTLNTLVQGVWALLLYRYSRESDVVFGATVSGRPPVLMGVESIVGLFINTLPVRVQVSASANLLPWLRELQAQQVEQLQYSYSQMVEIQGVSEVPRGMPLFESIVVFENYPVDTSLQQLDSSLAISNFRTFDQTNYPLTVVAEPGSEFSVRIGYDTNSFEPETIHRMLGHFQTLLLGMVANPQASLCELPLLTPQEQQQLLFEWNDTQTDYPQDKCIHQLFEEQVERTPDIVAVVFEEEQLTYRELNARANQLAHYIQTLGVEAEVLVGICVERSIEMVVGLLGILKAGGAYVPLDPTYPQKRLAYMLEDSQVSVLLTQDRLVASLPRNQSRVIRLDADWSIISTENHQNLMSGVSSKNLAYVIFTSGSTGKPKGTAISHQGLINYLYWSTQTYAVAQGNGVPVNSSISFDSTITSLFSPLLVGQKVVMLPENEQIEVLCTALNSNSHFSFVKLTPAHLDILSQLLTADVGGQTKLLIVGGEALLGDSLSFWHNYAPHTRIINEYGPTETVVGCCVYEVTPQTPRSSAVPIGRPIANTQLYILDSFLQPVPISVVGELHIGGVGLARGYLNRPDLTAEKFIPHPFSPEPGSRLYKTGDLARYLSDGTIEFLGRMDHQVKLRGFRIELGEIEAVLRQDPQIREAVVILREDQPGDKRLVAYIVASTESIDTREVSRFLKEKLPDYMVPSAFVQLAALPLTANGKCDRRALPAPQASVNLIVDSVPSTSAEKALAPIWAEVLHLEQVGIHDNFFELGGHSLLATQLISRIRDAFSLDVPLRHLFESPTVAELARVIEQLQVQDEKLQTSAIVPLSRETRRMKRSLLMDEERQ</sequence>
<dbReference type="GO" id="GO:0005829">
    <property type="term" value="C:cytosol"/>
    <property type="evidence" value="ECO:0007669"/>
    <property type="project" value="TreeGrafter"/>
</dbReference>
<feature type="domain" description="Carrier" evidence="5">
    <location>
        <begin position="973"/>
        <end position="1048"/>
    </location>
</feature>
<dbReference type="InterPro" id="IPR010071">
    <property type="entry name" value="AA_adenyl_dom"/>
</dbReference>
<dbReference type="InterPro" id="IPR006162">
    <property type="entry name" value="Ppantetheine_attach_site"/>
</dbReference>
<dbReference type="OrthoDB" id="9765680at2"/>
<dbReference type="InterPro" id="IPR020845">
    <property type="entry name" value="AMP-binding_CS"/>
</dbReference>
<evidence type="ECO:0000256" key="1">
    <source>
        <dbReference type="ARBA" id="ARBA00001957"/>
    </source>
</evidence>
<dbReference type="RefSeq" id="WP_073072318.1">
    <property type="nucleotide sequence ID" value="NZ_MPPI01000015.1"/>
</dbReference>
<dbReference type="Pfam" id="PF00501">
    <property type="entry name" value="AMP-binding"/>
    <property type="match status" value="1"/>
</dbReference>
<dbReference type="STRING" id="1920490.GCA_001895925_04906"/>
<evidence type="ECO:0000313" key="6">
    <source>
        <dbReference type="EMBL" id="PSB17678.1"/>
    </source>
</evidence>
<dbReference type="InterPro" id="IPR029058">
    <property type="entry name" value="AB_hydrolase_fold"/>
</dbReference>
<keyword evidence="7" id="KW-1185">Reference proteome</keyword>
<dbReference type="Gene3D" id="2.30.38.10">
    <property type="entry name" value="Luciferase, Domain 3"/>
    <property type="match status" value="1"/>
</dbReference>
<dbReference type="FunFam" id="3.40.50.12780:FF:000012">
    <property type="entry name" value="Non-ribosomal peptide synthetase"/>
    <property type="match status" value="1"/>
</dbReference>
<comment type="caution">
    <text evidence="6">The sequence shown here is derived from an EMBL/GenBank/DDBJ whole genome shotgun (WGS) entry which is preliminary data.</text>
</comment>